<sequence>MMKYNVVSPSCSKLFRCVLFLPLFFIFFVASARRLEQVPEPSPRPAPVPQPSPKPKPSSSPGLTPAPEPKPCPCPSPSPGPAPTPAPPRTRNTTFPAIFAFGDSIVDTGNNDYISTLVKANFPPYGMNFPHGLPTGRFCNGKIPADFIAEFLGVKPTLPPYLKPGLTHEDLVTGVSFASGGSGFDPLTPIVVSAIPMSNQLTYFQEYIEKVKGFVGKEKAEHIISKSLAIVIAGSDDLANTYYGTHAEELLYDIDAYTSYMASSASSFAMQLYESGARKIGFIGVSPIGCIPIQRTARGGLKRKCFDEINVAAQLFNTKLSRSLHSVAETLKNATLVYIDIYSLFAHMIQNPKEYGFDEIDRGCCGTGMVELGPLCNQFTSLLCSNVSSYMFWDSYHPTERAYRILTKKFPQPKPPPAPGPSACPPIPPRPQPKPPPAPGPSQCPPPKPQPKPPPPPGPSACPPKPQPKPPPAPGPSACPPIPPKPQPKPPPAPAPSPCPPQPPKPQPKPPPAPAPSPKPGPSPPPPKPPSPVPKPVPPPAPSPKPSPPAPSPKPKPSPPAPLPPKPENKTIPAVFFFGDSIFDTGNNNNLKSKIKSNYRPYGMDFPSRVATGRFSNGKVASDYISTYLGVKEIVPAYLDQKLQQNQLQRSDLLTGVSFASGGAGFDPETSESVEVIPMLDQLSYFQDYVKRVKKLVGKKEAKRIVSKGVAIVVAGGTDLIYTYFGIGAQHLKTDIDSYTTLMADSAASFVLQLYGYGARRIGVIGTPPLGCTPSQRVKDKKICDEEINYAAQLFNSKLAIILDQLSETLRNSTLVYMDIYSIFSKILESPAHYGFEEIKKPCCKIGLTGGGVFCKKKTSKICPNTSSYLFWDGAHPTERAFETLNKKLMDCIATKFLVVLLSLWLSCIHAIQTGRFPAILAFGDSILDTGNNNKLMTVSKSNFLPYGRNFPYHIPTGRFGNGRVLSDLVAEGLGIKNLVPAFRSSFLKSSELPTGVCFASGGSGLDKFTASIQGVIWVQDQLKDFQSYIQKLSQEVGDAAKVKEIIANAVVLISAGNNDIAITFFATRAKKLRYNIETYTDQLIEWKTTFMQNLYNMGARKFAVLGTLPLGCLPGARQLSGDLICLPHVNHGAKIYNQKVANLVVKFRQSLPDGKFVYIDMYNSLLDVIENPSKYGFRTAKPCCCSVMTPVPCLDSGSHVFWDFAHPSEKAYKAVLPNIVSVISNKLA</sequence>
<dbReference type="InterPro" id="IPR036514">
    <property type="entry name" value="SGNH_hydro_sf"/>
</dbReference>
<dbReference type="PANTHER" id="PTHR45642:SF49">
    <property type="entry name" value="ANTHER-SPECIFIC PROLINE-RICH PROTEIN APG"/>
    <property type="match status" value="1"/>
</dbReference>
<dbReference type="InterPro" id="IPR050592">
    <property type="entry name" value="GDSL_lipolytic_enzyme"/>
</dbReference>
<dbReference type="InterPro" id="IPR008265">
    <property type="entry name" value="Lipase_GDSL_AS"/>
</dbReference>
<feature type="region of interest" description="Disordered" evidence="2">
    <location>
        <begin position="38"/>
        <end position="89"/>
    </location>
</feature>
<comment type="similarity">
    <text evidence="1">Belongs to the 'GDSL' lipolytic enzyme family.</text>
</comment>
<gene>
    <name evidence="3" type="ORF">HID58_075788</name>
</gene>
<dbReference type="Gene3D" id="3.40.50.1110">
    <property type="entry name" value="SGNH hydrolase"/>
    <property type="match status" value="3"/>
</dbReference>
<dbReference type="EMBL" id="JAGKQM010000017">
    <property type="protein sequence ID" value="KAH0868766.1"/>
    <property type="molecule type" value="Genomic_DNA"/>
</dbReference>
<evidence type="ECO:0000256" key="1">
    <source>
        <dbReference type="ARBA" id="ARBA00008668"/>
    </source>
</evidence>
<feature type="region of interest" description="Disordered" evidence="2">
    <location>
        <begin position="409"/>
        <end position="572"/>
    </location>
</feature>
<organism evidence="3 4">
    <name type="scientific">Brassica napus</name>
    <name type="common">Rape</name>
    <dbReference type="NCBI Taxonomy" id="3708"/>
    <lineage>
        <taxon>Eukaryota</taxon>
        <taxon>Viridiplantae</taxon>
        <taxon>Streptophyta</taxon>
        <taxon>Embryophyta</taxon>
        <taxon>Tracheophyta</taxon>
        <taxon>Spermatophyta</taxon>
        <taxon>Magnoliopsida</taxon>
        <taxon>eudicotyledons</taxon>
        <taxon>Gunneridae</taxon>
        <taxon>Pentapetalae</taxon>
        <taxon>rosids</taxon>
        <taxon>malvids</taxon>
        <taxon>Brassicales</taxon>
        <taxon>Brassicaceae</taxon>
        <taxon>Brassiceae</taxon>
        <taxon>Brassica</taxon>
    </lineage>
</organism>
<dbReference type="CDD" id="cd01837">
    <property type="entry name" value="SGNH_plant_lipase_like"/>
    <property type="match status" value="3"/>
</dbReference>
<evidence type="ECO:0000313" key="3">
    <source>
        <dbReference type="EMBL" id="KAH0868766.1"/>
    </source>
</evidence>
<dbReference type="SUPFAM" id="SSF52266">
    <property type="entry name" value="SGNH hydrolase"/>
    <property type="match status" value="1"/>
</dbReference>
<comment type="caution">
    <text evidence="3">The sequence shown here is derived from an EMBL/GenBank/DDBJ whole genome shotgun (WGS) entry which is preliminary data.</text>
</comment>
<evidence type="ECO:0000313" key="4">
    <source>
        <dbReference type="Proteomes" id="UP000824890"/>
    </source>
</evidence>
<name>A0ABQ7YNQ2_BRANA</name>
<dbReference type="PROSITE" id="PS01098">
    <property type="entry name" value="LIPASE_GDSL_SER"/>
    <property type="match status" value="3"/>
</dbReference>
<keyword evidence="4" id="KW-1185">Reference proteome</keyword>
<reference evidence="3 4" key="1">
    <citation type="submission" date="2021-05" db="EMBL/GenBank/DDBJ databases">
        <title>Genome Assembly of Synthetic Allotetraploid Brassica napus Reveals Homoeologous Exchanges between Subgenomes.</title>
        <authorList>
            <person name="Davis J.T."/>
        </authorList>
    </citation>
    <scope>NUCLEOTIDE SEQUENCE [LARGE SCALE GENOMIC DNA]</scope>
    <source>
        <strain evidence="4">cv. Da-Ae</strain>
        <tissue evidence="3">Seedling</tissue>
    </source>
</reference>
<protein>
    <submittedName>
        <fullName evidence="3">Uncharacterized protein</fullName>
    </submittedName>
</protein>
<proteinExistence type="inferred from homology"/>
<dbReference type="Pfam" id="PF00657">
    <property type="entry name" value="Lipase_GDSL"/>
    <property type="match status" value="3"/>
</dbReference>
<dbReference type="InterPro" id="IPR001087">
    <property type="entry name" value="GDSL"/>
</dbReference>
<feature type="compositionally biased region" description="Pro residues" evidence="2">
    <location>
        <begin position="40"/>
        <end position="88"/>
    </location>
</feature>
<dbReference type="InterPro" id="IPR035669">
    <property type="entry name" value="SGNH_plant_lipase-like"/>
</dbReference>
<accession>A0ABQ7YNQ2</accession>
<feature type="compositionally biased region" description="Pro residues" evidence="2">
    <location>
        <begin position="412"/>
        <end position="566"/>
    </location>
</feature>
<dbReference type="Proteomes" id="UP000824890">
    <property type="component" value="Unassembled WGS sequence"/>
</dbReference>
<dbReference type="PANTHER" id="PTHR45642">
    <property type="entry name" value="GDSL ESTERASE/LIPASE EXL3"/>
    <property type="match status" value="1"/>
</dbReference>
<evidence type="ECO:0000256" key="2">
    <source>
        <dbReference type="SAM" id="MobiDB-lite"/>
    </source>
</evidence>